<keyword evidence="3" id="KW-0804">Transcription</keyword>
<dbReference type="Pfam" id="PF12833">
    <property type="entry name" value="HTH_18"/>
    <property type="match status" value="1"/>
</dbReference>
<keyword evidence="2 5" id="KW-0238">DNA-binding</keyword>
<dbReference type="InterPro" id="IPR018060">
    <property type="entry name" value="HTH_AraC"/>
</dbReference>
<evidence type="ECO:0000313" key="6">
    <source>
        <dbReference type="Proteomes" id="UP000199400"/>
    </source>
</evidence>
<dbReference type="GO" id="GO:0005829">
    <property type="term" value="C:cytosol"/>
    <property type="evidence" value="ECO:0007669"/>
    <property type="project" value="TreeGrafter"/>
</dbReference>
<dbReference type="AlphaFoldDB" id="A0A1I2EUI1"/>
<dbReference type="InterPro" id="IPR032687">
    <property type="entry name" value="AraC-type_N"/>
</dbReference>
<dbReference type="GO" id="GO:0003700">
    <property type="term" value="F:DNA-binding transcription factor activity"/>
    <property type="evidence" value="ECO:0007669"/>
    <property type="project" value="InterPro"/>
</dbReference>
<gene>
    <name evidence="5" type="ORF">SAMN02745121_06265</name>
</gene>
<proteinExistence type="predicted"/>
<protein>
    <submittedName>
        <fullName evidence="5">AraC-type DNA-binding protein</fullName>
    </submittedName>
</protein>
<dbReference type="STRING" id="54.SAMN02745121_06265"/>
<accession>A0A1I2EUI1</accession>
<evidence type="ECO:0000256" key="1">
    <source>
        <dbReference type="ARBA" id="ARBA00023015"/>
    </source>
</evidence>
<reference evidence="6" key="1">
    <citation type="submission" date="2016-10" db="EMBL/GenBank/DDBJ databases">
        <authorList>
            <person name="Varghese N."/>
            <person name="Submissions S."/>
        </authorList>
    </citation>
    <scope>NUCLEOTIDE SEQUENCE [LARGE SCALE GENOMIC DNA]</scope>
    <source>
        <strain evidence="6">ATCC 25963</strain>
    </source>
</reference>
<feature type="domain" description="HTH araC/xylS-type" evidence="4">
    <location>
        <begin position="230"/>
        <end position="332"/>
    </location>
</feature>
<keyword evidence="6" id="KW-1185">Reference proteome</keyword>
<dbReference type="RefSeq" id="WP_170136219.1">
    <property type="nucleotide sequence ID" value="NZ_FOMX01000023.1"/>
</dbReference>
<evidence type="ECO:0000259" key="4">
    <source>
        <dbReference type="PROSITE" id="PS01124"/>
    </source>
</evidence>
<dbReference type="InterPro" id="IPR009057">
    <property type="entry name" value="Homeodomain-like_sf"/>
</dbReference>
<dbReference type="PANTHER" id="PTHR47894">
    <property type="entry name" value="HTH-TYPE TRANSCRIPTIONAL REGULATOR GADX"/>
    <property type="match status" value="1"/>
</dbReference>
<dbReference type="PANTHER" id="PTHR47894:SF1">
    <property type="entry name" value="HTH-TYPE TRANSCRIPTIONAL REGULATOR VQSM"/>
    <property type="match status" value="1"/>
</dbReference>
<dbReference type="Proteomes" id="UP000199400">
    <property type="component" value="Unassembled WGS sequence"/>
</dbReference>
<dbReference type="PROSITE" id="PS01124">
    <property type="entry name" value="HTH_ARAC_FAMILY_2"/>
    <property type="match status" value="1"/>
</dbReference>
<dbReference type="Gene3D" id="1.10.10.60">
    <property type="entry name" value="Homeodomain-like"/>
    <property type="match status" value="1"/>
</dbReference>
<evidence type="ECO:0000256" key="3">
    <source>
        <dbReference type="ARBA" id="ARBA00023163"/>
    </source>
</evidence>
<name>A0A1I2EUI1_9BACT</name>
<dbReference type="EMBL" id="FOMX01000023">
    <property type="protein sequence ID" value="SFE95880.1"/>
    <property type="molecule type" value="Genomic_DNA"/>
</dbReference>
<keyword evidence="1" id="KW-0805">Transcription regulation</keyword>
<organism evidence="5 6">
    <name type="scientific">Nannocystis exedens</name>
    <dbReference type="NCBI Taxonomy" id="54"/>
    <lineage>
        <taxon>Bacteria</taxon>
        <taxon>Pseudomonadati</taxon>
        <taxon>Myxococcota</taxon>
        <taxon>Polyangia</taxon>
        <taxon>Nannocystales</taxon>
        <taxon>Nannocystaceae</taxon>
        <taxon>Nannocystis</taxon>
    </lineage>
</organism>
<dbReference type="SMART" id="SM00342">
    <property type="entry name" value="HTH_ARAC"/>
    <property type="match status" value="1"/>
</dbReference>
<evidence type="ECO:0000313" key="5">
    <source>
        <dbReference type="EMBL" id="SFE95880.1"/>
    </source>
</evidence>
<dbReference type="SUPFAM" id="SSF46689">
    <property type="entry name" value="Homeodomain-like"/>
    <property type="match status" value="1"/>
</dbReference>
<dbReference type="GO" id="GO:0000976">
    <property type="term" value="F:transcription cis-regulatory region binding"/>
    <property type="evidence" value="ECO:0007669"/>
    <property type="project" value="TreeGrafter"/>
</dbReference>
<evidence type="ECO:0000256" key="2">
    <source>
        <dbReference type="ARBA" id="ARBA00023125"/>
    </source>
</evidence>
<sequence>MTPSTACIKAIRSCVLGAARFGVAPDELARRLEFDPALLVDPHVRVPHALFLRAWEEVPALCGAPSFGLGAAELLCDAPFDVVDYVCAQGPTLRQAIERMLRYQRLHHDDAELTLTIADGQARLQLRLRGTACAPRHFAEYAVTTWFLRARALVGPTFAARRVGFQHGPPADIEPHRRIFGAPLAFREVGSGLEFRAELLEAPVRGADPSLAALLERHADELLARLPARDDLVHRVKTHVVRALPGELPSLEATAKALATSTRTLQRALQAEGTTYQALVDEVRRDLSFGYLREGQRTVSEIAFLLGFTEVATFTRAFRRWTGSVPSVWRQREGS</sequence>
<dbReference type="Pfam" id="PF12625">
    <property type="entry name" value="Arabinose_bd"/>
    <property type="match status" value="1"/>
</dbReference>